<evidence type="ECO:0000313" key="2">
    <source>
        <dbReference type="Proteomes" id="UP000192140"/>
    </source>
</evidence>
<accession>A0A1S7TYM3</accession>
<keyword evidence="2" id="KW-1185">Reference proteome</keyword>
<sequence>MAHMSDLRPPVVLKVVGRDPAIGRVRYHQVVRRQRRRMKAVAGLHHAAPSEAVELFRDQVLGYFSQAIVYLDSV</sequence>
<reference evidence="1" key="1">
    <citation type="submission" date="2016-01" db="EMBL/GenBank/DDBJ databases">
        <authorList>
            <person name="Regsiter A."/>
            <person name="william w."/>
        </authorList>
    </citation>
    <scope>NUCLEOTIDE SEQUENCE</scope>
    <source>
        <strain evidence="1">NCPPB 1641</strain>
    </source>
</reference>
<name>A0A1S7TYM3_9HYPH</name>
<evidence type="ECO:0000313" key="1">
    <source>
        <dbReference type="EMBL" id="CVI59705.1"/>
    </source>
</evidence>
<proteinExistence type="predicted"/>
<gene>
    <name evidence="1" type="ORF">AGR7A_Lc120649</name>
</gene>
<organism evidence="1 2">
    <name type="scientific">Agrobacterium deltaense NCPPB 1641</name>
    <dbReference type="NCBI Taxonomy" id="1183425"/>
    <lineage>
        <taxon>Bacteria</taxon>
        <taxon>Pseudomonadati</taxon>
        <taxon>Pseudomonadota</taxon>
        <taxon>Alphaproteobacteria</taxon>
        <taxon>Hyphomicrobiales</taxon>
        <taxon>Rhizobiaceae</taxon>
        <taxon>Rhizobium/Agrobacterium group</taxon>
        <taxon>Agrobacterium</taxon>
    </lineage>
</organism>
<dbReference type="EMBL" id="FCNP01000033">
    <property type="protein sequence ID" value="CVI59705.1"/>
    <property type="molecule type" value="Genomic_DNA"/>
</dbReference>
<comment type="caution">
    <text evidence="1">The sequence shown here is derived from an EMBL/GenBank/DDBJ whole genome shotgun (WGS) entry which is preliminary data.</text>
</comment>
<protein>
    <submittedName>
        <fullName evidence="1">Uncharacterized protein</fullName>
    </submittedName>
</protein>
<dbReference type="Proteomes" id="UP000192140">
    <property type="component" value="Unassembled WGS sequence"/>
</dbReference>
<dbReference type="AlphaFoldDB" id="A0A1S7TYM3"/>